<evidence type="ECO:0000256" key="9">
    <source>
        <dbReference type="SAM" id="MobiDB-lite"/>
    </source>
</evidence>
<organism evidence="10 11">
    <name type="scientific">Acanthosepion pharaonis</name>
    <name type="common">Pharaoh cuttlefish</name>
    <name type="synonym">Sepia pharaonis</name>
    <dbReference type="NCBI Taxonomy" id="158019"/>
    <lineage>
        <taxon>Eukaryota</taxon>
        <taxon>Metazoa</taxon>
        <taxon>Spiralia</taxon>
        <taxon>Lophotrochozoa</taxon>
        <taxon>Mollusca</taxon>
        <taxon>Cephalopoda</taxon>
        <taxon>Coleoidea</taxon>
        <taxon>Decapodiformes</taxon>
        <taxon>Sepiida</taxon>
        <taxon>Sepiina</taxon>
        <taxon>Sepiidae</taxon>
        <taxon>Acanthosepion</taxon>
    </lineage>
</organism>
<gene>
    <name evidence="10" type="ORF">SPHA_54291</name>
</gene>
<name>A0A812DJX6_ACAPH</name>
<evidence type="ECO:0000256" key="6">
    <source>
        <dbReference type="ARBA" id="ARBA00022840"/>
    </source>
</evidence>
<keyword evidence="11" id="KW-1185">Reference proteome</keyword>
<dbReference type="AlphaFoldDB" id="A0A812DJX6"/>
<dbReference type="Gene3D" id="1.10.510.10">
    <property type="entry name" value="Transferase(Phosphotransferase) domain 1"/>
    <property type="match status" value="1"/>
</dbReference>
<proteinExistence type="predicted"/>
<evidence type="ECO:0000313" key="10">
    <source>
        <dbReference type="EMBL" id="CAE1301251.1"/>
    </source>
</evidence>
<keyword evidence="4" id="KW-0547">Nucleotide-binding</keyword>
<dbReference type="OrthoDB" id="248923at2759"/>
<evidence type="ECO:0000256" key="2">
    <source>
        <dbReference type="ARBA" id="ARBA00022527"/>
    </source>
</evidence>
<comment type="catalytic activity">
    <reaction evidence="7">
        <text>L-threonyl-[protein] + ATP = O-phospho-L-threonyl-[protein] + ADP + H(+)</text>
        <dbReference type="Rhea" id="RHEA:46608"/>
        <dbReference type="Rhea" id="RHEA-COMP:11060"/>
        <dbReference type="Rhea" id="RHEA-COMP:11605"/>
        <dbReference type="ChEBI" id="CHEBI:15378"/>
        <dbReference type="ChEBI" id="CHEBI:30013"/>
        <dbReference type="ChEBI" id="CHEBI:30616"/>
        <dbReference type="ChEBI" id="CHEBI:61977"/>
        <dbReference type="ChEBI" id="CHEBI:456216"/>
        <dbReference type="EC" id="2.7.11.1"/>
    </reaction>
</comment>
<evidence type="ECO:0000256" key="1">
    <source>
        <dbReference type="ARBA" id="ARBA00012513"/>
    </source>
</evidence>
<dbReference type="GO" id="GO:0005524">
    <property type="term" value="F:ATP binding"/>
    <property type="evidence" value="ECO:0007669"/>
    <property type="project" value="UniProtKB-KW"/>
</dbReference>
<evidence type="ECO:0000256" key="8">
    <source>
        <dbReference type="ARBA" id="ARBA00048679"/>
    </source>
</evidence>
<dbReference type="InterPro" id="IPR011009">
    <property type="entry name" value="Kinase-like_dom_sf"/>
</dbReference>
<evidence type="ECO:0000256" key="3">
    <source>
        <dbReference type="ARBA" id="ARBA00022679"/>
    </source>
</evidence>
<dbReference type="GO" id="GO:0004674">
    <property type="term" value="F:protein serine/threonine kinase activity"/>
    <property type="evidence" value="ECO:0007669"/>
    <property type="project" value="UniProtKB-KW"/>
</dbReference>
<evidence type="ECO:0000256" key="7">
    <source>
        <dbReference type="ARBA" id="ARBA00047899"/>
    </source>
</evidence>
<dbReference type="SUPFAM" id="SSF56112">
    <property type="entry name" value="Protein kinase-like (PK-like)"/>
    <property type="match status" value="1"/>
</dbReference>
<evidence type="ECO:0000256" key="5">
    <source>
        <dbReference type="ARBA" id="ARBA00022777"/>
    </source>
</evidence>
<evidence type="ECO:0000313" key="11">
    <source>
        <dbReference type="Proteomes" id="UP000597762"/>
    </source>
</evidence>
<accession>A0A812DJX6</accession>
<dbReference type="PANTHER" id="PTHR44899">
    <property type="entry name" value="CAMK FAMILY PROTEIN KINASE"/>
    <property type="match status" value="1"/>
</dbReference>
<keyword evidence="6" id="KW-0067">ATP-binding</keyword>
<protein>
    <recommendedName>
        <fullName evidence="1">non-specific serine/threonine protein kinase</fullName>
        <ecNumber evidence="1">2.7.11.1</ecNumber>
    </recommendedName>
</protein>
<keyword evidence="2" id="KW-0723">Serine/threonine-protein kinase</keyword>
<dbReference type="EMBL" id="CAHIKZ030003520">
    <property type="protein sequence ID" value="CAE1301251.1"/>
    <property type="molecule type" value="Genomic_DNA"/>
</dbReference>
<dbReference type="EC" id="2.7.11.1" evidence="1"/>
<comment type="catalytic activity">
    <reaction evidence="8">
        <text>L-seryl-[protein] + ATP = O-phospho-L-seryl-[protein] + ADP + H(+)</text>
        <dbReference type="Rhea" id="RHEA:17989"/>
        <dbReference type="Rhea" id="RHEA-COMP:9863"/>
        <dbReference type="Rhea" id="RHEA-COMP:11604"/>
        <dbReference type="ChEBI" id="CHEBI:15378"/>
        <dbReference type="ChEBI" id="CHEBI:29999"/>
        <dbReference type="ChEBI" id="CHEBI:30616"/>
        <dbReference type="ChEBI" id="CHEBI:83421"/>
        <dbReference type="ChEBI" id="CHEBI:456216"/>
        <dbReference type="EC" id="2.7.11.1"/>
    </reaction>
</comment>
<reference evidence="10" key="1">
    <citation type="submission" date="2021-01" db="EMBL/GenBank/DDBJ databases">
        <authorList>
            <person name="Li R."/>
            <person name="Bekaert M."/>
        </authorList>
    </citation>
    <scope>NUCLEOTIDE SEQUENCE</scope>
    <source>
        <strain evidence="10">Farmed</strain>
    </source>
</reference>
<feature type="region of interest" description="Disordered" evidence="9">
    <location>
        <begin position="104"/>
        <end position="142"/>
    </location>
</feature>
<keyword evidence="3 10" id="KW-0808">Transferase</keyword>
<dbReference type="Proteomes" id="UP000597762">
    <property type="component" value="Unassembled WGS sequence"/>
</dbReference>
<sequence>MVTLKRAFEASNLHALIIKIVGGTFEPIADIYSEDLRLLILSMLHRDPNKRPHINQIISQPKIINHIMYLYTDWGKIPSIRIQRPLSSMQPTSRCRQSAQVCNLSSRGSDTSTSETSSECSGSERIITIEGRASTSSDGEDSVHVVVRSEEFLRR</sequence>
<dbReference type="PANTHER" id="PTHR44899:SF3">
    <property type="entry name" value="SERINE_THREONINE-PROTEIN KINASE NEK1"/>
    <property type="match status" value="1"/>
</dbReference>
<comment type="caution">
    <text evidence="10">The sequence shown here is derived from an EMBL/GenBank/DDBJ whole genome shotgun (WGS) entry which is preliminary data.</text>
</comment>
<keyword evidence="5" id="KW-0418">Kinase</keyword>
<dbReference type="InterPro" id="IPR051131">
    <property type="entry name" value="NEK_Ser/Thr_kinase_NIMA"/>
</dbReference>
<feature type="compositionally biased region" description="Low complexity" evidence="9">
    <location>
        <begin position="105"/>
        <end position="125"/>
    </location>
</feature>
<evidence type="ECO:0000256" key="4">
    <source>
        <dbReference type="ARBA" id="ARBA00022741"/>
    </source>
</evidence>